<dbReference type="GO" id="GO:0009898">
    <property type="term" value="C:cytoplasmic side of plasma membrane"/>
    <property type="evidence" value="ECO:0007669"/>
    <property type="project" value="TreeGrafter"/>
</dbReference>
<dbReference type="InterPro" id="IPR002083">
    <property type="entry name" value="MATH/TRAF_dom"/>
</dbReference>
<feature type="domain" description="MATH" evidence="2">
    <location>
        <begin position="155"/>
        <end position="301"/>
    </location>
</feature>
<dbReference type="InterPro" id="IPR032070">
    <property type="entry name" value="TRAF_BIRC3-bd"/>
</dbReference>
<dbReference type="Proteomes" id="UP000770717">
    <property type="component" value="Unassembled WGS sequence"/>
</dbReference>
<dbReference type="GO" id="GO:0007165">
    <property type="term" value="P:signal transduction"/>
    <property type="evidence" value="ECO:0007669"/>
    <property type="project" value="InterPro"/>
</dbReference>
<dbReference type="GO" id="GO:0005164">
    <property type="term" value="F:tumor necrosis factor receptor binding"/>
    <property type="evidence" value="ECO:0007669"/>
    <property type="project" value="TreeGrafter"/>
</dbReference>
<accession>A0A8J6BHF8</accession>
<dbReference type="Gene3D" id="1.20.5.170">
    <property type="match status" value="1"/>
</dbReference>
<dbReference type="SUPFAM" id="SSF49599">
    <property type="entry name" value="TRAF domain-like"/>
    <property type="match status" value="1"/>
</dbReference>
<sequence length="305" mass="34220">MKEHDKSAGASHLSLVLPVLLQIKNGLPKNGFSDCNGDAWKIPKSMYNGESSFEETATDCAHHNGSVTGSNLISRICVLESRIQVTENIVTVIHREIDSSNAKLAAALERMDEEQRRVRACEAKIADLCCTIAQKDIEMNELHLQLATLEQTSYDGIFLWKISEFTKKCQDASVGRSVSLYSPAFYTARYGYKVCLRVYLNGDGTGKGTHISLFFAIMRGEYDVLLSWPFKHKVTFMLMDQSNREHVIDAFRPDIMSVSFQRPVNDMNIASGCPLFCPLSKLQCGRSHYVRDDTIFIRCIIDTAA</sequence>
<keyword evidence="1" id="KW-0175">Coiled coil</keyword>
<organism evidence="3 4">
    <name type="scientific">Eleutherodactylus coqui</name>
    <name type="common">Puerto Rican coqui</name>
    <dbReference type="NCBI Taxonomy" id="57060"/>
    <lineage>
        <taxon>Eukaryota</taxon>
        <taxon>Metazoa</taxon>
        <taxon>Chordata</taxon>
        <taxon>Craniata</taxon>
        <taxon>Vertebrata</taxon>
        <taxon>Euteleostomi</taxon>
        <taxon>Amphibia</taxon>
        <taxon>Batrachia</taxon>
        <taxon>Anura</taxon>
        <taxon>Neobatrachia</taxon>
        <taxon>Hyloidea</taxon>
        <taxon>Eleutherodactylidae</taxon>
        <taxon>Eleutherodactylinae</taxon>
        <taxon>Eleutherodactylus</taxon>
        <taxon>Eleutherodactylus</taxon>
    </lineage>
</organism>
<dbReference type="Pfam" id="PF16673">
    <property type="entry name" value="TRAF_BIRC3_bd"/>
    <property type="match status" value="1"/>
</dbReference>
<gene>
    <name evidence="3" type="ORF">GDO78_021676</name>
</gene>
<dbReference type="AlphaFoldDB" id="A0A8J6BHF8"/>
<comment type="caution">
    <text evidence="3">The sequence shown here is derived from an EMBL/GenBank/DDBJ whole genome shotgun (WGS) entry which is preliminary data.</text>
</comment>
<dbReference type="InterPro" id="IPR012227">
    <property type="entry name" value="TNF_rcpt-assoc_TRAF_met"/>
</dbReference>
<dbReference type="Pfam" id="PF21355">
    <property type="entry name" value="TRAF-mep_MATH"/>
    <property type="match status" value="1"/>
</dbReference>
<keyword evidence="4" id="KW-1185">Reference proteome</keyword>
<dbReference type="OrthoDB" id="6499288at2759"/>
<dbReference type="FunFam" id="2.60.210.10:FF:000035">
    <property type="entry name" value="TNF receptor-associated factor 2"/>
    <property type="match status" value="1"/>
</dbReference>
<dbReference type="PANTHER" id="PTHR10131">
    <property type="entry name" value="TNF RECEPTOR ASSOCIATED FACTOR"/>
    <property type="match status" value="1"/>
</dbReference>
<dbReference type="GO" id="GO:0008270">
    <property type="term" value="F:zinc ion binding"/>
    <property type="evidence" value="ECO:0007669"/>
    <property type="project" value="InterPro"/>
</dbReference>
<evidence type="ECO:0000313" key="3">
    <source>
        <dbReference type="EMBL" id="KAG9463470.1"/>
    </source>
</evidence>
<reference evidence="3" key="1">
    <citation type="thesis" date="2020" institute="ProQuest LLC" country="789 East Eisenhower Parkway, Ann Arbor, MI, USA">
        <title>Comparative Genomics and Chromosome Evolution.</title>
        <authorList>
            <person name="Mudd A.B."/>
        </authorList>
    </citation>
    <scope>NUCLEOTIDE SEQUENCE</scope>
    <source>
        <strain evidence="3">HN-11 Male</strain>
        <tissue evidence="3">Kidney and liver</tissue>
    </source>
</reference>
<dbReference type="InterPro" id="IPR049342">
    <property type="entry name" value="TRAF1-6_MATH_dom"/>
</dbReference>
<dbReference type="InterPro" id="IPR008974">
    <property type="entry name" value="TRAF-like"/>
</dbReference>
<proteinExistence type="predicted"/>
<dbReference type="PIRSF" id="PIRSF015614">
    <property type="entry name" value="TRAF"/>
    <property type="match status" value="1"/>
</dbReference>
<dbReference type="SMART" id="SM00061">
    <property type="entry name" value="MATH"/>
    <property type="match status" value="1"/>
</dbReference>
<dbReference type="GO" id="GO:0042981">
    <property type="term" value="P:regulation of apoptotic process"/>
    <property type="evidence" value="ECO:0007669"/>
    <property type="project" value="InterPro"/>
</dbReference>
<dbReference type="EMBL" id="WNTK01006745">
    <property type="protein sequence ID" value="KAG9463470.1"/>
    <property type="molecule type" value="Genomic_DNA"/>
</dbReference>
<dbReference type="GO" id="GO:0043122">
    <property type="term" value="P:regulation of canonical NF-kappaB signal transduction"/>
    <property type="evidence" value="ECO:0007669"/>
    <property type="project" value="TreeGrafter"/>
</dbReference>
<dbReference type="PANTHER" id="PTHR10131:SF96">
    <property type="entry name" value="TNF RECEPTOR-ASSOCIATED FACTOR 1"/>
    <property type="match status" value="1"/>
</dbReference>
<dbReference type="Gene3D" id="2.60.210.10">
    <property type="entry name" value="Apoptosis, Tumor Necrosis Factor Receptor Associated Protein 2, Chain A"/>
    <property type="match status" value="1"/>
</dbReference>
<evidence type="ECO:0000259" key="2">
    <source>
        <dbReference type="PROSITE" id="PS50144"/>
    </source>
</evidence>
<name>A0A8J6BHF8_ELECQ</name>
<evidence type="ECO:0000256" key="1">
    <source>
        <dbReference type="SAM" id="Coils"/>
    </source>
</evidence>
<dbReference type="PROSITE" id="PS50144">
    <property type="entry name" value="MATH"/>
    <property type="match status" value="1"/>
</dbReference>
<feature type="coiled-coil region" evidence="1">
    <location>
        <begin position="97"/>
        <end position="152"/>
    </location>
</feature>
<protein>
    <recommendedName>
        <fullName evidence="2">MATH domain-containing protein</fullName>
    </recommendedName>
</protein>
<evidence type="ECO:0000313" key="4">
    <source>
        <dbReference type="Proteomes" id="UP000770717"/>
    </source>
</evidence>